<dbReference type="EMBL" id="JBDFQZ010000005">
    <property type="protein sequence ID" value="KAK9723725.1"/>
    <property type="molecule type" value="Genomic_DNA"/>
</dbReference>
<gene>
    <name evidence="1" type="ORF">RND81_05G020800</name>
</gene>
<comment type="caution">
    <text evidence="1">The sequence shown here is derived from an EMBL/GenBank/DDBJ whole genome shotgun (WGS) entry which is preliminary data.</text>
</comment>
<keyword evidence="2" id="KW-1185">Reference proteome</keyword>
<protein>
    <submittedName>
        <fullName evidence="1">Uncharacterized protein</fullName>
    </submittedName>
</protein>
<dbReference type="AlphaFoldDB" id="A0AAW1KSJ1"/>
<dbReference type="Proteomes" id="UP001443914">
    <property type="component" value="Unassembled WGS sequence"/>
</dbReference>
<name>A0AAW1KSJ1_SAPOF</name>
<evidence type="ECO:0000313" key="1">
    <source>
        <dbReference type="EMBL" id="KAK9723725.1"/>
    </source>
</evidence>
<accession>A0AAW1KSJ1</accession>
<reference evidence="1" key="1">
    <citation type="submission" date="2024-03" db="EMBL/GenBank/DDBJ databases">
        <title>WGS assembly of Saponaria officinalis var. Norfolk2.</title>
        <authorList>
            <person name="Jenkins J."/>
            <person name="Shu S."/>
            <person name="Grimwood J."/>
            <person name="Barry K."/>
            <person name="Goodstein D."/>
            <person name="Schmutz J."/>
            <person name="Leebens-Mack J."/>
            <person name="Osbourn A."/>
        </authorList>
    </citation>
    <scope>NUCLEOTIDE SEQUENCE [LARGE SCALE GENOMIC DNA]</scope>
    <source>
        <strain evidence="1">JIC</strain>
    </source>
</reference>
<sequence>MKKYEQKYLISQKVQVDVNFMKKLMQDLERGKNSTLTLRNIILQHYSSFVKLGDSYNNKNDHLKALDHHSIVSLDSFGNSISMLQSFDFDSSFEKRKLNHHLDHLNVISPNHPCKS</sequence>
<proteinExistence type="predicted"/>
<evidence type="ECO:0000313" key="2">
    <source>
        <dbReference type="Proteomes" id="UP001443914"/>
    </source>
</evidence>
<organism evidence="1 2">
    <name type="scientific">Saponaria officinalis</name>
    <name type="common">Common soapwort</name>
    <name type="synonym">Lychnis saponaria</name>
    <dbReference type="NCBI Taxonomy" id="3572"/>
    <lineage>
        <taxon>Eukaryota</taxon>
        <taxon>Viridiplantae</taxon>
        <taxon>Streptophyta</taxon>
        <taxon>Embryophyta</taxon>
        <taxon>Tracheophyta</taxon>
        <taxon>Spermatophyta</taxon>
        <taxon>Magnoliopsida</taxon>
        <taxon>eudicotyledons</taxon>
        <taxon>Gunneridae</taxon>
        <taxon>Pentapetalae</taxon>
        <taxon>Caryophyllales</taxon>
        <taxon>Caryophyllaceae</taxon>
        <taxon>Caryophylleae</taxon>
        <taxon>Saponaria</taxon>
    </lineage>
</organism>